<keyword evidence="1" id="KW-0732">Signal</keyword>
<dbReference type="AlphaFoldDB" id="A0A2G8T0G5"/>
<dbReference type="PROSITE" id="PS51257">
    <property type="entry name" value="PROKAR_LIPOPROTEIN"/>
    <property type="match status" value="1"/>
</dbReference>
<evidence type="ECO:0000313" key="3">
    <source>
        <dbReference type="Proteomes" id="UP000228593"/>
    </source>
</evidence>
<organism evidence="2 3">
    <name type="scientific">Massilia psychrophila</name>
    <dbReference type="NCBI Taxonomy" id="1603353"/>
    <lineage>
        <taxon>Bacteria</taxon>
        <taxon>Pseudomonadati</taxon>
        <taxon>Pseudomonadota</taxon>
        <taxon>Betaproteobacteria</taxon>
        <taxon>Burkholderiales</taxon>
        <taxon>Oxalobacteraceae</taxon>
        <taxon>Telluria group</taxon>
        <taxon>Massilia</taxon>
    </lineage>
</organism>
<feature type="signal peptide" evidence="1">
    <location>
        <begin position="1"/>
        <end position="17"/>
    </location>
</feature>
<name>A0A2G8T0G5_9BURK</name>
<dbReference type="OrthoDB" id="8562564at2"/>
<comment type="caution">
    <text evidence="2">The sequence shown here is derived from an EMBL/GenBank/DDBJ whole genome shotgun (WGS) entry which is preliminary data.</text>
</comment>
<dbReference type="EMBL" id="PDOB01000016">
    <property type="protein sequence ID" value="PIL39567.1"/>
    <property type="molecule type" value="Genomic_DNA"/>
</dbReference>
<sequence length="211" mass="21891">MKTIATCLLAAMLAACAAKQVEPSWRPNATGALDSFSDAYLKGDSAIAAVDFARARREMTGTGRADLVAHAELVRCAVKTASIDGGECEGFAPLARDAGAAHRAYAAFLAGQWQGLDAALLPEQHRPIASGTGSLAGVADPLSRLVAAGAMLQAGRIGPIDIVTATDTASTQGWRRPLLAWLGIAAQRAKAIGDMVELARIERRIALASSR</sequence>
<proteinExistence type="predicted"/>
<evidence type="ECO:0000313" key="2">
    <source>
        <dbReference type="EMBL" id="PIL39567.1"/>
    </source>
</evidence>
<keyword evidence="3" id="KW-1185">Reference proteome</keyword>
<evidence type="ECO:0000256" key="1">
    <source>
        <dbReference type="SAM" id="SignalP"/>
    </source>
</evidence>
<evidence type="ECO:0008006" key="4">
    <source>
        <dbReference type="Google" id="ProtNLM"/>
    </source>
</evidence>
<dbReference type="RefSeq" id="WP_099916159.1">
    <property type="nucleotide sequence ID" value="NZ_BMHS01000009.1"/>
</dbReference>
<dbReference type="Proteomes" id="UP000228593">
    <property type="component" value="Unassembled WGS sequence"/>
</dbReference>
<reference evidence="2 3" key="1">
    <citation type="submission" date="2017-10" db="EMBL/GenBank/DDBJ databases">
        <title>Massilia psychrophilum sp. nov., a novel purple-pigmented bacterium isolated from Tianshan glacier, Xinjiang Municipality, China.</title>
        <authorList>
            <person name="Wang H."/>
        </authorList>
    </citation>
    <scope>NUCLEOTIDE SEQUENCE [LARGE SCALE GENOMIC DNA]</scope>
    <source>
        <strain evidence="2 3">JCM 30813</strain>
    </source>
</reference>
<gene>
    <name evidence="2" type="ORF">CR103_11630</name>
</gene>
<accession>A0A2G8T0G5</accession>
<protein>
    <recommendedName>
        <fullName evidence="4">Lipoprotein</fullName>
    </recommendedName>
</protein>
<feature type="chain" id="PRO_5013869966" description="Lipoprotein" evidence="1">
    <location>
        <begin position="18"/>
        <end position="211"/>
    </location>
</feature>